<dbReference type="Proteomes" id="UP000822476">
    <property type="component" value="Unassembled WGS sequence"/>
</dbReference>
<reference evidence="1" key="1">
    <citation type="submission" date="2019-07" db="EMBL/GenBank/DDBJ databases">
        <title>Annotation for the trematode Paragonimus miyazaki's.</title>
        <authorList>
            <person name="Choi Y.-J."/>
        </authorList>
    </citation>
    <scope>NUCLEOTIDE SEQUENCE</scope>
    <source>
        <strain evidence="1">Japan</strain>
    </source>
</reference>
<dbReference type="AlphaFoldDB" id="A0A8S9YV21"/>
<gene>
    <name evidence="1" type="ORF">EG68_04304</name>
</gene>
<keyword evidence="2" id="KW-1185">Reference proteome</keyword>
<accession>A0A8S9YV21</accession>
<organism evidence="1 2">
    <name type="scientific">Paragonimus skrjabini miyazakii</name>
    <dbReference type="NCBI Taxonomy" id="59628"/>
    <lineage>
        <taxon>Eukaryota</taxon>
        <taxon>Metazoa</taxon>
        <taxon>Spiralia</taxon>
        <taxon>Lophotrochozoa</taxon>
        <taxon>Platyhelminthes</taxon>
        <taxon>Trematoda</taxon>
        <taxon>Digenea</taxon>
        <taxon>Plagiorchiida</taxon>
        <taxon>Troglotremata</taxon>
        <taxon>Troglotrematidae</taxon>
        <taxon>Paragonimus</taxon>
    </lineage>
</organism>
<name>A0A8S9YV21_9TREM</name>
<sequence>MRKFGFKFTGHLIKPYKTNFPGLERKPAPVTCKRCRDWVVLSMLRRVRTTVELSVYFFHENLTLLFSMEITLVPLILTLTEAEQPKCTARDNTNPAENRRG</sequence>
<comment type="caution">
    <text evidence="1">The sequence shown here is derived from an EMBL/GenBank/DDBJ whole genome shotgun (WGS) entry which is preliminary data.</text>
</comment>
<proteinExistence type="predicted"/>
<evidence type="ECO:0000313" key="1">
    <source>
        <dbReference type="EMBL" id="KAF7258454.1"/>
    </source>
</evidence>
<dbReference type="EMBL" id="JTDE01001714">
    <property type="protein sequence ID" value="KAF7258454.1"/>
    <property type="molecule type" value="Genomic_DNA"/>
</dbReference>
<protein>
    <submittedName>
        <fullName evidence="1">Uncharacterized protein</fullName>
    </submittedName>
</protein>
<evidence type="ECO:0000313" key="2">
    <source>
        <dbReference type="Proteomes" id="UP000822476"/>
    </source>
</evidence>